<gene>
    <name evidence="2" type="ORF">HMPREF7215_0725</name>
</gene>
<proteinExistence type="predicted"/>
<reference evidence="2 3" key="1">
    <citation type="submission" date="2009-12" db="EMBL/GenBank/DDBJ databases">
        <authorList>
            <person name="Shrivastava S."/>
            <person name="Madupu R."/>
            <person name="Durkin A.S."/>
            <person name="Torralba M."/>
            <person name="Methe B."/>
            <person name="Sutton G.G."/>
            <person name="Strausberg R.L."/>
            <person name="Nelson K.E."/>
        </authorList>
    </citation>
    <scope>NUCLEOTIDE SEQUENCE [LARGE SCALE GENOMIC DNA]</scope>
    <source>
        <strain evidence="2 3">W5455</strain>
    </source>
</reference>
<name>A0ABM9ZUM2_9BACT</name>
<evidence type="ECO:0000313" key="2">
    <source>
        <dbReference type="EMBL" id="EFB90607.1"/>
    </source>
</evidence>
<accession>A0ABM9ZUM2</accession>
<evidence type="ECO:0000313" key="3">
    <source>
        <dbReference type="Proteomes" id="UP000006462"/>
    </source>
</evidence>
<sequence>MIQKKFGDFSGRNAPHGARKKIPERRTAFREFFRGVFFSQDCAGTA</sequence>
<evidence type="ECO:0000256" key="1">
    <source>
        <dbReference type="SAM" id="MobiDB-lite"/>
    </source>
</evidence>
<dbReference type="Proteomes" id="UP000006462">
    <property type="component" value="Unassembled WGS sequence"/>
</dbReference>
<organism evidence="2 3">
    <name type="scientific">Pyramidobacter piscolens W5455</name>
    <dbReference type="NCBI Taxonomy" id="352165"/>
    <lineage>
        <taxon>Bacteria</taxon>
        <taxon>Thermotogati</taxon>
        <taxon>Synergistota</taxon>
        <taxon>Synergistia</taxon>
        <taxon>Synergistales</taxon>
        <taxon>Dethiosulfovibrionaceae</taxon>
        <taxon>Pyramidobacter</taxon>
    </lineage>
</organism>
<keyword evidence="3" id="KW-1185">Reference proteome</keyword>
<feature type="region of interest" description="Disordered" evidence="1">
    <location>
        <begin position="1"/>
        <end position="21"/>
    </location>
</feature>
<comment type="caution">
    <text evidence="2">The sequence shown here is derived from an EMBL/GenBank/DDBJ whole genome shotgun (WGS) entry which is preliminary data.</text>
</comment>
<protein>
    <submittedName>
        <fullName evidence="2">Uncharacterized protein</fullName>
    </submittedName>
</protein>
<dbReference type="EMBL" id="ADFP01000072">
    <property type="protein sequence ID" value="EFB90607.1"/>
    <property type="molecule type" value="Genomic_DNA"/>
</dbReference>